<keyword evidence="7" id="KW-1278">Translocase</keyword>
<keyword evidence="5" id="KW-0067">ATP-binding</keyword>
<dbReference type="Proteomes" id="UP000231450">
    <property type="component" value="Unassembled WGS sequence"/>
</dbReference>
<evidence type="ECO:0000256" key="7">
    <source>
        <dbReference type="ARBA" id="ARBA00022967"/>
    </source>
</evidence>
<evidence type="ECO:0000256" key="4">
    <source>
        <dbReference type="ARBA" id="ARBA00022741"/>
    </source>
</evidence>
<dbReference type="GO" id="GO:0005886">
    <property type="term" value="C:plasma membrane"/>
    <property type="evidence" value="ECO:0007669"/>
    <property type="project" value="TreeGrafter"/>
</dbReference>
<dbReference type="Pfam" id="PF07517">
    <property type="entry name" value="SecA_DEAD"/>
    <property type="match status" value="1"/>
</dbReference>
<dbReference type="InterPro" id="IPR011115">
    <property type="entry name" value="SecA_DEAD"/>
</dbReference>
<dbReference type="SUPFAM" id="SSF81767">
    <property type="entry name" value="Pre-protein crosslinking domain of SecA"/>
    <property type="match status" value="1"/>
</dbReference>
<keyword evidence="2" id="KW-1003">Cell membrane</keyword>
<dbReference type="PRINTS" id="PR00906">
    <property type="entry name" value="SECA"/>
</dbReference>
<evidence type="ECO:0000313" key="12">
    <source>
        <dbReference type="EMBL" id="PJE58271.1"/>
    </source>
</evidence>
<evidence type="ECO:0000259" key="10">
    <source>
        <dbReference type="PROSITE" id="PS51192"/>
    </source>
</evidence>
<dbReference type="GO" id="GO:0006886">
    <property type="term" value="P:intracellular protein transport"/>
    <property type="evidence" value="ECO:0007669"/>
    <property type="project" value="InterPro"/>
</dbReference>
<reference evidence="13" key="1">
    <citation type="submission" date="2017-09" db="EMBL/GenBank/DDBJ databases">
        <title>Depth-based differentiation of microbial function through sediment-hosted aquifers and enrichment of novel symbionts in the deep terrestrial subsurface.</title>
        <authorList>
            <person name="Probst A.J."/>
            <person name="Ladd B."/>
            <person name="Jarett J.K."/>
            <person name="Geller-Mcgrath D.E."/>
            <person name="Sieber C.M.K."/>
            <person name="Emerson J.B."/>
            <person name="Anantharaman K."/>
            <person name="Thomas B.C."/>
            <person name="Malmstrom R."/>
            <person name="Stieglmeier M."/>
            <person name="Klingl A."/>
            <person name="Woyke T."/>
            <person name="Ryan C.M."/>
            <person name="Banfield J.F."/>
        </authorList>
    </citation>
    <scope>NUCLEOTIDE SEQUENCE [LARGE SCALE GENOMIC DNA]</scope>
</reference>
<evidence type="ECO:0000256" key="5">
    <source>
        <dbReference type="ARBA" id="ARBA00022840"/>
    </source>
</evidence>
<keyword evidence="4" id="KW-0547">Nucleotide-binding</keyword>
<comment type="caution">
    <text evidence="12">The sequence shown here is derived from an EMBL/GenBank/DDBJ whole genome shotgun (WGS) entry which is preliminary data.</text>
</comment>
<dbReference type="PROSITE" id="PS51196">
    <property type="entry name" value="SECA_MOTOR_DEAD"/>
    <property type="match status" value="1"/>
</dbReference>
<keyword evidence="1" id="KW-0813">Transport</keyword>
<dbReference type="GO" id="GO:0006605">
    <property type="term" value="P:protein targeting"/>
    <property type="evidence" value="ECO:0007669"/>
    <property type="project" value="InterPro"/>
</dbReference>
<dbReference type="GO" id="GO:0005524">
    <property type="term" value="F:ATP binding"/>
    <property type="evidence" value="ECO:0007669"/>
    <property type="project" value="UniProtKB-KW"/>
</dbReference>
<dbReference type="SUPFAM" id="SSF52540">
    <property type="entry name" value="P-loop containing nucleoside triphosphate hydrolases"/>
    <property type="match status" value="1"/>
</dbReference>
<dbReference type="AlphaFoldDB" id="A0A2M8KEB3"/>
<dbReference type="PANTHER" id="PTHR30612:SF0">
    <property type="entry name" value="CHLOROPLAST PROTEIN-TRANSPORTING ATPASE"/>
    <property type="match status" value="1"/>
</dbReference>
<evidence type="ECO:0000259" key="11">
    <source>
        <dbReference type="PROSITE" id="PS51196"/>
    </source>
</evidence>
<dbReference type="GO" id="GO:0043952">
    <property type="term" value="P:protein transport by the Sec complex"/>
    <property type="evidence" value="ECO:0007669"/>
    <property type="project" value="TreeGrafter"/>
</dbReference>
<evidence type="ECO:0000313" key="13">
    <source>
        <dbReference type="Proteomes" id="UP000231450"/>
    </source>
</evidence>
<organism evidence="12 13">
    <name type="scientific">Candidatus Portnoybacteria bacterium CG10_big_fil_rev_8_21_14_0_10_36_7</name>
    <dbReference type="NCBI Taxonomy" id="1974812"/>
    <lineage>
        <taxon>Bacteria</taxon>
        <taxon>Candidatus Portnoyibacteriota</taxon>
    </lineage>
</organism>
<proteinExistence type="predicted"/>
<dbReference type="InterPro" id="IPR014001">
    <property type="entry name" value="Helicase_ATP-bd"/>
</dbReference>
<dbReference type="SMART" id="SM00958">
    <property type="entry name" value="SecA_PP_bind"/>
    <property type="match status" value="1"/>
</dbReference>
<dbReference type="GO" id="GO:0017038">
    <property type="term" value="P:protein import"/>
    <property type="evidence" value="ECO:0007669"/>
    <property type="project" value="InterPro"/>
</dbReference>
<evidence type="ECO:0000256" key="6">
    <source>
        <dbReference type="ARBA" id="ARBA00022927"/>
    </source>
</evidence>
<keyword evidence="6" id="KW-0653">Protein transport</keyword>
<dbReference type="InterPro" id="IPR011130">
    <property type="entry name" value="SecA_preprotein_X-link_dom"/>
</dbReference>
<name>A0A2M8KEB3_9BACT</name>
<evidence type="ECO:0000256" key="8">
    <source>
        <dbReference type="ARBA" id="ARBA00023010"/>
    </source>
</evidence>
<keyword evidence="3" id="KW-0963">Cytoplasm</keyword>
<dbReference type="EMBL" id="PFDW01000036">
    <property type="protein sequence ID" value="PJE58271.1"/>
    <property type="molecule type" value="Genomic_DNA"/>
</dbReference>
<dbReference type="InterPro" id="IPR036670">
    <property type="entry name" value="SecA_X-link_sf"/>
</dbReference>
<dbReference type="SMART" id="SM00957">
    <property type="entry name" value="SecA_DEAD"/>
    <property type="match status" value="1"/>
</dbReference>
<feature type="domain" description="SecA family profile" evidence="11">
    <location>
        <begin position="1"/>
        <end position="449"/>
    </location>
</feature>
<dbReference type="Gene3D" id="3.40.50.300">
    <property type="entry name" value="P-loop containing nucleotide triphosphate hydrolases"/>
    <property type="match status" value="1"/>
</dbReference>
<dbReference type="GO" id="GO:0031522">
    <property type="term" value="C:cell envelope Sec protein transport complex"/>
    <property type="evidence" value="ECO:0007669"/>
    <property type="project" value="TreeGrafter"/>
</dbReference>
<dbReference type="Gene3D" id="3.90.1440.10">
    <property type="entry name" value="SecA, preprotein cross-linking domain"/>
    <property type="match status" value="1"/>
</dbReference>
<evidence type="ECO:0000256" key="9">
    <source>
        <dbReference type="ARBA" id="ARBA00023136"/>
    </source>
</evidence>
<dbReference type="PANTHER" id="PTHR30612">
    <property type="entry name" value="SECA INNER MEMBRANE COMPONENT OF SEC PROTEIN SECRETION SYSTEM"/>
    <property type="match status" value="1"/>
</dbReference>
<evidence type="ECO:0000256" key="3">
    <source>
        <dbReference type="ARBA" id="ARBA00022490"/>
    </source>
</evidence>
<protein>
    <submittedName>
        <fullName evidence="12">Preprotein translocase subunit SecA</fullName>
    </submittedName>
</protein>
<evidence type="ECO:0000256" key="2">
    <source>
        <dbReference type="ARBA" id="ARBA00022475"/>
    </source>
</evidence>
<dbReference type="Pfam" id="PF01043">
    <property type="entry name" value="SecA_PP_bind"/>
    <property type="match status" value="1"/>
</dbReference>
<sequence>MSIFKKLFGGEERQTAKYKEIVLEINKLEPKFEGFSNDELKDKTTEFKKRIKNGDTLDSILPEAFATVREAAKRTIGQRHFDVQMIGGMVLHDGKISQMATGEGKTLSSTPAIYLNALSEEGVHVVTVNDYLAKRDTNWMGPIFHLLGLSVASIAHEAAYIFSPQESPDKNEVTVEMANLKIVTRREAYEADITYGTNNEFGFDYLRDNMVMEFSQMSQRGHSYAIIDEVDSILIDEARTPLIISAPDEDSGKMYDQFARIVPSLKADKDFNIDEKMRAITLTEEGISEVEKILGIENLYQEGGIRTVHHLEQALRAQFMFKLDKDYVVKNGEILIVDEFTGRLMPGRRYSEGLHQALEAKEGVRVQKESRTLATITFQNYFRKYKKLSGMTGTALTSAEEFHKVYGLEVVPVPTNKNLIRKDMTDAIFKSEKGKLTAVARQIKECVER</sequence>
<keyword evidence="9" id="KW-0472">Membrane</keyword>
<gene>
    <name evidence="12" type="ORF">COU81_01635</name>
</gene>
<feature type="domain" description="Helicase ATP-binding" evidence="10">
    <location>
        <begin position="86"/>
        <end position="266"/>
    </location>
</feature>
<keyword evidence="8" id="KW-0811">Translocation</keyword>
<dbReference type="FunFam" id="3.90.1440.10:FF:000002">
    <property type="entry name" value="Protein translocase subunit SecA"/>
    <property type="match status" value="1"/>
</dbReference>
<dbReference type="InterPro" id="IPR027417">
    <property type="entry name" value="P-loop_NTPase"/>
</dbReference>
<dbReference type="InterPro" id="IPR000185">
    <property type="entry name" value="SecA"/>
</dbReference>
<dbReference type="GO" id="GO:0005829">
    <property type="term" value="C:cytosol"/>
    <property type="evidence" value="ECO:0007669"/>
    <property type="project" value="TreeGrafter"/>
</dbReference>
<dbReference type="PROSITE" id="PS51192">
    <property type="entry name" value="HELICASE_ATP_BIND_1"/>
    <property type="match status" value="1"/>
</dbReference>
<accession>A0A2M8KEB3</accession>
<evidence type="ECO:0000256" key="1">
    <source>
        <dbReference type="ARBA" id="ARBA00022448"/>
    </source>
</evidence>
<dbReference type="InterPro" id="IPR014018">
    <property type="entry name" value="SecA_motor_DEAD"/>
</dbReference>
<dbReference type="CDD" id="cd17928">
    <property type="entry name" value="DEXDc_SecA"/>
    <property type="match status" value="1"/>
</dbReference>
<feature type="non-terminal residue" evidence="12">
    <location>
        <position position="449"/>
    </location>
</feature>